<evidence type="ECO:0000256" key="2">
    <source>
        <dbReference type="ARBA" id="ARBA00022771"/>
    </source>
</evidence>
<dbReference type="EMBL" id="CP126210">
    <property type="protein sequence ID" value="WIA12504.1"/>
    <property type="molecule type" value="Genomic_DNA"/>
</dbReference>
<dbReference type="InterPro" id="IPR013088">
    <property type="entry name" value="Znf_NHR/GATA"/>
</dbReference>
<dbReference type="PANTHER" id="PTHR47172">
    <property type="entry name" value="OS01G0976800 PROTEIN"/>
    <property type="match status" value="1"/>
</dbReference>
<dbReference type="CDD" id="cd00202">
    <property type="entry name" value="ZnF_GATA"/>
    <property type="match status" value="2"/>
</dbReference>
<feature type="domain" description="GATA-type" evidence="9">
    <location>
        <begin position="884"/>
        <end position="910"/>
    </location>
</feature>
<keyword evidence="2" id="KW-0863">Zinc-finger</keyword>
<dbReference type="PANTHER" id="PTHR47172:SF24">
    <property type="entry name" value="GATA ZINC FINGER DOMAIN-CONTAINING PROTEIN 14-RELATED"/>
    <property type="match status" value="1"/>
</dbReference>
<dbReference type="Gene3D" id="3.30.50.10">
    <property type="entry name" value="Erythroid Transcription Factor GATA-1, subunit A"/>
    <property type="match status" value="2"/>
</dbReference>
<dbReference type="Pfam" id="PF00320">
    <property type="entry name" value="GATA"/>
    <property type="match status" value="2"/>
</dbReference>
<feature type="region of interest" description="Disordered" evidence="8">
    <location>
        <begin position="69"/>
        <end position="89"/>
    </location>
</feature>
<evidence type="ECO:0000256" key="8">
    <source>
        <dbReference type="SAM" id="MobiDB-lite"/>
    </source>
</evidence>
<feature type="compositionally biased region" description="Basic and acidic residues" evidence="8">
    <location>
        <begin position="831"/>
        <end position="843"/>
    </location>
</feature>
<feature type="compositionally biased region" description="Low complexity" evidence="8">
    <location>
        <begin position="586"/>
        <end position="596"/>
    </location>
</feature>
<evidence type="ECO:0000313" key="10">
    <source>
        <dbReference type="EMBL" id="WIA12504.1"/>
    </source>
</evidence>
<evidence type="ECO:0000313" key="11">
    <source>
        <dbReference type="Proteomes" id="UP001244341"/>
    </source>
</evidence>
<feature type="compositionally biased region" description="Low complexity" evidence="8">
    <location>
        <begin position="645"/>
        <end position="656"/>
    </location>
</feature>
<evidence type="ECO:0000256" key="1">
    <source>
        <dbReference type="ARBA" id="ARBA00022723"/>
    </source>
</evidence>
<feature type="region of interest" description="Disordered" evidence="8">
    <location>
        <begin position="164"/>
        <end position="183"/>
    </location>
</feature>
<feature type="compositionally biased region" description="Acidic residues" evidence="8">
    <location>
        <begin position="437"/>
        <end position="459"/>
    </location>
</feature>
<evidence type="ECO:0000256" key="3">
    <source>
        <dbReference type="ARBA" id="ARBA00022833"/>
    </source>
</evidence>
<evidence type="ECO:0000256" key="4">
    <source>
        <dbReference type="ARBA" id="ARBA00023015"/>
    </source>
</evidence>
<keyword evidence="11" id="KW-1185">Reference proteome</keyword>
<evidence type="ECO:0000256" key="5">
    <source>
        <dbReference type="ARBA" id="ARBA00023163"/>
    </source>
</evidence>
<evidence type="ECO:0000256" key="6">
    <source>
        <dbReference type="ARBA" id="ARBA00024019"/>
    </source>
</evidence>
<name>A0ABY8TTP3_TETOB</name>
<feature type="compositionally biased region" description="Basic residues" evidence="8">
    <location>
        <begin position="301"/>
        <end position="310"/>
    </location>
</feature>
<dbReference type="PROSITE" id="PS00344">
    <property type="entry name" value="GATA_ZN_FINGER_1"/>
    <property type="match status" value="1"/>
</dbReference>
<feature type="compositionally biased region" description="Basic and acidic residues" evidence="8">
    <location>
        <begin position="166"/>
        <end position="176"/>
    </location>
</feature>
<dbReference type="Proteomes" id="UP001244341">
    <property type="component" value="Chromosome 3b"/>
</dbReference>
<feature type="region of interest" description="Disordered" evidence="8">
    <location>
        <begin position="768"/>
        <end position="874"/>
    </location>
</feature>
<feature type="region of interest" description="Disordered" evidence="8">
    <location>
        <begin position="248"/>
        <end position="310"/>
    </location>
</feature>
<gene>
    <name evidence="10" type="ORF">OEZ85_012537</name>
</gene>
<reference evidence="10 11" key="1">
    <citation type="submission" date="2023-05" db="EMBL/GenBank/DDBJ databases">
        <title>A 100% complete, gapless, phased diploid assembly of the Scenedesmus obliquus UTEX 3031 genome.</title>
        <authorList>
            <person name="Biondi T.C."/>
            <person name="Hanschen E.R."/>
            <person name="Kwon T."/>
            <person name="Eng W."/>
            <person name="Kruse C.P.S."/>
            <person name="Koehler S.I."/>
            <person name="Kunde Y."/>
            <person name="Gleasner C.D."/>
            <person name="You Mak K.T."/>
            <person name="Polle J."/>
            <person name="Hovde B.T."/>
            <person name="Starkenburg S.R."/>
        </authorList>
    </citation>
    <scope>NUCLEOTIDE SEQUENCE [LARGE SCALE GENOMIC DNA]</scope>
    <source>
        <strain evidence="10 11">DOE0152z</strain>
    </source>
</reference>
<feature type="region of interest" description="Disordered" evidence="8">
    <location>
        <begin position="434"/>
        <end position="459"/>
    </location>
</feature>
<protein>
    <recommendedName>
        <fullName evidence="9">GATA-type domain-containing protein</fullName>
    </recommendedName>
</protein>
<organism evidence="10 11">
    <name type="scientific">Tetradesmus obliquus</name>
    <name type="common">Green alga</name>
    <name type="synonym">Acutodesmus obliquus</name>
    <dbReference type="NCBI Taxonomy" id="3088"/>
    <lineage>
        <taxon>Eukaryota</taxon>
        <taxon>Viridiplantae</taxon>
        <taxon>Chlorophyta</taxon>
        <taxon>core chlorophytes</taxon>
        <taxon>Chlorophyceae</taxon>
        <taxon>CS clade</taxon>
        <taxon>Sphaeropleales</taxon>
        <taxon>Scenedesmaceae</taxon>
        <taxon>Tetradesmus</taxon>
    </lineage>
</organism>
<dbReference type="SMART" id="SM00401">
    <property type="entry name" value="ZnF_GATA"/>
    <property type="match status" value="2"/>
</dbReference>
<keyword evidence="5" id="KW-0804">Transcription</keyword>
<feature type="compositionally biased region" description="Basic and acidic residues" evidence="8">
    <location>
        <begin position="632"/>
        <end position="642"/>
    </location>
</feature>
<feature type="region of interest" description="Disordered" evidence="8">
    <location>
        <begin position="630"/>
        <end position="656"/>
    </location>
</feature>
<dbReference type="InterPro" id="IPR000679">
    <property type="entry name" value="Znf_GATA"/>
</dbReference>
<keyword evidence="4" id="KW-0805">Transcription regulation</keyword>
<evidence type="ECO:0000256" key="7">
    <source>
        <dbReference type="ARBA" id="ARBA00037539"/>
    </source>
</evidence>
<keyword evidence="3" id="KW-0862">Zinc</keyword>
<evidence type="ECO:0000259" key="9">
    <source>
        <dbReference type="PROSITE" id="PS00344"/>
    </source>
</evidence>
<dbReference type="SUPFAM" id="SSF57716">
    <property type="entry name" value="Glucocorticoid receptor-like (DNA-binding domain)"/>
    <property type="match status" value="2"/>
</dbReference>
<accession>A0ABY8TTP3</accession>
<sequence length="1307" mass="133778">MFTVGVDTDQLSISELCLDWEALQDKLEATPELFQTTIWPALTAVGWQYAVQDTAAATSSDAGILPAAANEQQQQPISPVTATPAGSATVTDGSQQQHFYVPPATVSAAYLASAGEPLQPCSSWQDVLTALQDAAQPVLPGLVSSLRQAELGEAQQACLQPPAADAPHRCVHDPSNKRPGTPLTSRKLMCANCGISYSTVWRIGNAGLTLCNACGMFYNKHDHEHRPEHLIASARAKAEAQAAAAAAGAAAGSSPLRQRGMASGSGMRGFTPDGGPTDGEMSDDGRRPGGSDSEEEECQGRRPRRRRRAQVSKWLAGDEYLVLDGPLRSSGGAPDPAWALQGSGGSYNAPTGYGYGYGSYDDARGCSDGQHGRNTASPCFGPSGGYARYRGSSQQQQRQYGGGYGRSRSMEAEGAGQVRWQAQRGYHDFRDRASSMDWEDEEGGCGDEDEQEEAGPWGDGEEGCEGGWGGGWCDGGAGLLEERRLEDMESLLGRILLHSPSDASDCSAADALVAMAHSCISAQEQHRLQAAISVDIRGASASPGPTSALRRVTGVTLAAVAAAAAAAAAAGYGGKGLGSPSKAARGEAAAAGPGERVAGKGLAVEVDEQVLEVDDDEEDGMEFEAGAEAAAGEDRQAGHDEQQGEEQQQQQAGVDAEDGFAQAWARVQAVAVAAAGVGSSIGSTPQAACSEAGFAGQGPDGSAAAAWFASLGQQQLQHYYSAPGQLGDASEDDGPAAAAAAGEAFYGGSSSFPGGAFQQQQQLDYFDEEGSGGRSQQGPCYAGGDMGDSGSRSASPTKAGRSGCRRPNPNIDEDYTDKPAKSKGRAISRFGAEHKQQRAEQDHYSPTAYPHSPAAGSGPALTPTKKGSPVRAARRAAGGEHVRCANCSCDSTCLWRRDKEDPSRTLCNACGIYKTNNGIDRPTNGLFPFWKNGKERVVRRSQTARPVVKPYKHQVLSAAEYKAQRQQDLLKATAPAVSSSSAGSAAGDSSQAGQQQAALGLGLGLDLQAGGYVHPGALGMPAAPGLSLPLPLPLEAGTDPAAAFQQYLPPADVLHIADTAAAAAAAVAPQELLLPALRVGSTVAHSLTAASSSMEALLAALAAAQARGSISDQLNMADDAPEQHTAALAAPAPAVAAPGSSGSGQPELVGWVGELSRESVLGGALRLALAHAVRMQEPVMLPSGHKVFPDGRVVLCVVNDELGLAAPRGSSGDAEVAAAQVAAAILSAGIAGSSSAAAAAGDWGAADARAMVSSRADAEYAGSIKDGSEPAAAAVLAAASAEPALSAAVVAGPGAEQLVMEDIVEQQ</sequence>
<feature type="region of interest" description="Disordered" evidence="8">
    <location>
        <begin position="386"/>
        <end position="416"/>
    </location>
</feature>
<feature type="region of interest" description="Disordered" evidence="8">
    <location>
        <begin position="575"/>
        <end position="596"/>
    </location>
</feature>
<feature type="compositionally biased region" description="Low complexity" evidence="8">
    <location>
        <begin position="388"/>
        <end position="399"/>
    </location>
</feature>
<proteinExistence type="inferred from homology"/>
<comment type="function">
    <text evidence="7">Transcriptional regulator that specifically binds 5'-GATA-3' or 5'-GAT-3' motifs within gene promoters.</text>
</comment>
<keyword evidence="1" id="KW-0479">Metal-binding</keyword>
<comment type="similarity">
    <text evidence="6">Belongs to the type IV zinc-finger family. Class B subfamily.</text>
</comment>
<feature type="compositionally biased region" description="Polar residues" evidence="8">
    <location>
        <begin position="70"/>
        <end position="89"/>
    </location>
</feature>